<dbReference type="InterPro" id="IPR046458">
    <property type="entry name" value="PMI_typeI_hel"/>
</dbReference>
<feature type="domain" description="Phosphomannose isomerase type I helical insertion" evidence="14">
    <location>
        <begin position="201"/>
        <end position="267"/>
    </location>
</feature>
<evidence type="ECO:0000256" key="5">
    <source>
        <dbReference type="ARBA" id="ARBA00011956"/>
    </source>
</evidence>
<feature type="binding site" evidence="12">
    <location>
        <position position="119"/>
    </location>
    <ligand>
        <name>Zn(2+)</name>
        <dbReference type="ChEBI" id="CHEBI:29105"/>
    </ligand>
</feature>
<dbReference type="GO" id="GO:0004476">
    <property type="term" value="F:mannose-6-phosphate isomerase activity"/>
    <property type="evidence" value="ECO:0007669"/>
    <property type="project" value="UniProtKB-EC"/>
</dbReference>
<dbReference type="Pfam" id="PF20511">
    <property type="entry name" value="PMI_typeI_cat"/>
    <property type="match status" value="1"/>
</dbReference>
<evidence type="ECO:0000313" key="16">
    <source>
        <dbReference type="Proteomes" id="UP000218811"/>
    </source>
</evidence>
<reference evidence="15 16" key="1">
    <citation type="journal article" date="2012" name="Science">
        <title>The Paleozoic origin of enzymatic lignin decomposition reconstructed from 31 fungal genomes.</title>
        <authorList>
            <person name="Floudas D."/>
            <person name="Binder M."/>
            <person name="Riley R."/>
            <person name="Barry K."/>
            <person name="Blanchette R.A."/>
            <person name="Henrissat B."/>
            <person name="Martinez A.T."/>
            <person name="Otillar R."/>
            <person name="Spatafora J.W."/>
            <person name="Yadav J.S."/>
            <person name="Aerts A."/>
            <person name="Benoit I."/>
            <person name="Boyd A."/>
            <person name="Carlson A."/>
            <person name="Copeland A."/>
            <person name="Coutinho P.M."/>
            <person name="de Vries R.P."/>
            <person name="Ferreira P."/>
            <person name="Findley K."/>
            <person name="Foster B."/>
            <person name="Gaskell J."/>
            <person name="Glotzer D."/>
            <person name="Gorecki P."/>
            <person name="Heitman J."/>
            <person name="Hesse C."/>
            <person name="Hori C."/>
            <person name="Igarashi K."/>
            <person name="Jurgens J.A."/>
            <person name="Kallen N."/>
            <person name="Kersten P."/>
            <person name="Kohler A."/>
            <person name="Kuees U."/>
            <person name="Kumar T.K.A."/>
            <person name="Kuo A."/>
            <person name="LaButti K."/>
            <person name="Larrondo L.F."/>
            <person name="Lindquist E."/>
            <person name="Ling A."/>
            <person name="Lombard V."/>
            <person name="Lucas S."/>
            <person name="Lundell T."/>
            <person name="Martin R."/>
            <person name="McLaughlin D.J."/>
            <person name="Morgenstern I."/>
            <person name="Morin E."/>
            <person name="Murat C."/>
            <person name="Nagy L.G."/>
            <person name="Nolan M."/>
            <person name="Ohm R.A."/>
            <person name="Patyshakuliyeva A."/>
            <person name="Rokas A."/>
            <person name="Ruiz-Duenas F.J."/>
            <person name="Sabat G."/>
            <person name="Salamov A."/>
            <person name="Samejima M."/>
            <person name="Schmutz J."/>
            <person name="Slot J.C."/>
            <person name="St John F."/>
            <person name="Stenlid J."/>
            <person name="Sun H."/>
            <person name="Sun S."/>
            <person name="Syed K."/>
            <person name="Tsang A."/>
            <person name="Wiebenga A."/>
            <person name="Young D."/>
            <person name="Pisabarro A."/>
            <person name="Eastwood D.C."/>
            <person name="Martin F."/>
            <person name="Cullen D."/>
            <person name="Grigoriev I.V."/>
            <person name="Hibbett D.S."/>
        </authorList>
    </citation>
    <scope>NUCLEOTIDE SEQUENCE [LARGE SCALE GENOMIC DNA]</scope>
    <source>
        <strain evidence="15 16">MD-104</strain>
    </source>
</reference>
<feature type="binding site" evidence="12">
    <location>
        <position position="144"/>
    </location>
    <ligand>
        <name>Zn(2+)</name>
        <dbReference type="ChEBI" id="CHEBI:29105"/>
    </ligand>
</feature>
<dbReference type="OMA" id="GECCYYA"/>
<comment type="function">
    <text evidence="2">Involved in the synthesis of the GDP-mannose and dolichol-phosphate-mannose required for a number of critical mannosyl transfer reactions.</text>
</comment>
<dbReference type="InterPro" id="IPR011051">
    <property type="entry name" value="RmlC_Cupin_sf"/>
</dbReference>
<evidence type="ECO:0000256" key="11">
    <source>
        <dbReference type="ARBA" id="ARBA00030762"/>
    </source>
</evidence>
<dbReference type="PANTHER" id="PTHR10309:SF0">
    <property type="entry name" value="MANNOSE-6-PHOSPHATE ISOMERASE"/>
    <property type="match status" value="1"/>
</dbReference>
<dbReference type="STRING" id="742152.A0A2H3JS59"/>
<dbReference type="CDD" id="cd07011">
    <property type="entry name" value="cupin_PMI_type_I_N"/>
    <property type="match status" value="1"/>
</dbReference>
<dbReference type="Proteomes" id="UP000218811">
    <property type="component" value="Unassembled WGS sequence"/>
</dbReference>
<accession>A0A2H3JS59</accession>
<feature type="binding site" evidence="12">
    <location>
        <position position="288"/>
    </location>
    <ligand>
        <name>Zn(2+)</name>
        <dbReference type="ChEBI" id="CHEBI:29105"/>
    </ligand>
</feature>
<evidence type="ECO:0000259" key="14">
    <source>
        <dbReference type="Pfam" id="PF20512"/>
    </source>
</evidence>
<dbReference type="InterPro" id="IPR016305">
    <property type="entry name" value="Mannose-6-P_Isomerase"/>
</dbReference>
<dbReference type="Gene3D" id="2.60.120.10">
    <property type="entry name" value="Jelly Rolls"/>
    <property type="match status" value="2"/>
</dbReference>
<keyword evidence="7 12" id="KW-0479">Metal-binding</keyword>
<dbReference type="PANTHER" id="PTHR10309">
    <property type="entry name" value="MANNOSE-6-PHOSPHATE ISOMERASE"/>
    <property type="match status" value="1"/>
</dbReference>
<dbReference type="InterPro" id="IPR001250">
    <property type="entry name" value="Man6P_Isoase-1"/>
</dbReference>
<dbReference type="PRINTS" id="PR00714">
    <property type="entry name" value="MAN6PISMRASE"/>
</dbReference>
<evidence type="ECO:0000256" key="8">
    <source>
        <dbReference type="ARBA" id="ARBA00022833"/>
    </source>
</evidence>
<evidence type="ECO:0000256" key="3">
    <source>
        <dbReference type="ARBA" id="ARBA00004666"/>
    </source>
</evidence>
<dbReference type="GO" id="GO:0009298">
    <property type="term" value="P:GDP-mannose biosynthetic process"/>
    <property type="evidence" value="ECO:0007669"/>
    <property type="project" value="UniProtKB-UniPathway"/>
</dbReference>
<evidence type="ECO:0000256" key="6">
    <source>
        <dbReference type="ARBA" id="ARBA00018236"/>
    </source>
</evidence>
<dbReference type="EMBL" id="KB468135">
    <property type="protein sequence ID" value="PCH42743.1"/>
    <property type="molecule type" value="Genomic_DNA"/>
</dbReference>
<feature type="domain" description="Phosphomannose isomerase type I catalytic" evidence="13">
    <location>
        <begin position="13"/>
        <end position="149"/>
    </location>
</feature>
<dbReference type="PIRSF" id="PIRSF001480">
    <property type="entry name" value="Mannose-6-phosphate_isomerase"/>
    <property type="match status" value="1"/>
</dbReference>
<dbReference type="UniPathway" id="UPA00126">
    <property type="reaction ID" value="UER00423"/>
</dbReference>
<evidence type="ECO:0000256" key="10">
    <source>
        <dbReference type="ARBA" id="ARBA00029741"/>
    </source>
</evidence>
<evidence type="ECO:0000313" key="15">
    <source>
        <dbReference type="EMBL" id="PCH42743.1"/>
    </source>
</evidence>
<evidence type="ECO:0000256" key="12">
    <source>
        <dbReference type="PIRSR" id="PIRSR001480-2"/>
    </source>
</evidence>
<organism evidence="15 16">
    <name type="scientific">Wolfiporia cocos (strain MD-104)</name>
    <name type="common">Brown rot fungus</name>
    <dbReference type="NCBI Taxonomy" id="742152"/>
    <lineage>
        <taxon>Eukaryota</taxon>
        <taxon>Fungi</taxon>
        <taxon>Dikarya</taxon>
        <taxon>Basidiomycota</taxon>
        <taxon>Agaricomycotina</taxon>
        <taxon>Agaricomycetes</taxon>
        <taxon>Polyporales</taxon>
        <taxon>Phaeolaceae</taxon>
        <taxon>Wolfiporia</taxon>
    </lineage>
</organism>
<evidence type="ECO:0000256" key="9">
    <source>
        <dbReference type="ARBA" id="ARBA00023235"/>
    </source>
</evidence>
<comment type="similarity">
    <text evidence="4">Belongs to the mannose-6-phosphate isomerase type 1 family.</text>
</comment>
<name>A0A2H3JS59_WOLCO</name>
<dbReference type="SUPFAM" id="SSF51182">
    <property type="entry name" value="RmlC-like cupins"/>
    <property type="match status" value="1"/>
</dbReference>
<dbReference type="AlphaFoldDB" id="A0A2H3JS59"/>
<dbReference type="InterPro" id="IPR014710">
    <property type="entry name" value="RmlC-like_jellyroll"/>
</dbReference>
<dbReference type="InterPro" id="IPR046457">
    <property type="entry name" value="PMI_typeI_cat"/>
</dbReference>
<sequence length="445" mass="48024">MTKSTTDAAPGSLCRLKAAVQKYPWGRTGSSSLAARLAPNAIGPDFKVDESESYAEIWMGTHPNGPAHLFSDPSISLHTLLQTSPSALLHTHTPSSAHAHVPFLFKILSIEKALPLQAHPDKALGARLRKEKPDLSPDPNHKPEIAVSIGRQLAGEEPGVAFTGFVGFRPLAEIVQSLEGVPELKHAVGDEDAVQAFVERPSKDALKKVYAALLNNGAAGNASKHVQALAERLKRSERSGVTDEQARLVIKAEGQYPGDVGALATTFFMNLFKLKRGEAVYIGADEAHAYLEGDIIECMAISDNVLNSAFSPPEEVKQQIPTFVDMLTYTARPVTHWALPAQPYQGSAHKRTTQYDPPLEEFVVMGTALREGAESRERLEKVNGPTIGIVTRGKVRFGVTEGGAEELVLEEGGVMYVVPGKTVEVELLSADKEGEGEVWWAACLT</sequence>
<dbReference type="GO" id="GO:0005829">
    <property type="term" value="C:cytosol"/>
    <property type="evidence" value="ECO:0007669"/>
    <property type="project" value="TreeGrafter"/>
</dbReference>
<evidence type="ECO:0000256" key="4">
    <source>
        <dbReference type="ARBA" id="ARBA00010772"/>
    </source>
</evidence>
<evidence type="ECO:0000259" key="13">
    <source>
        <dbReference type="Pfam" id="PF20511"/>
    </source>
</evidence>
<dbReference type="GO" id="GO:0008270">
    <property type="term" value="F:zinc ion binding"/>
    <property type="evidence" value="ECO:0007669"/>
    <property type="project" value="InterPro"/>
</dbReference>
<dbReference type="EC" id="5.3.1.8" evidence="5"/>
<dbReference type="NCBIfam" id="TIGR00218">
    <property type="entry name" value="manA"/>
    <property type="match status" value="1"/>
</dbReference>
<keyword evidence="8 12" id="KW-0862">Zinc</keyword>
<feature type="binding site" evidence="12">
    <location>
        <position position="117"/>
    </location>
    <ligand>
        <name>Zn(2+)</name>
        <dbReference type="ChEBI" id="CHEBI:29105"/>
    </ligand>
</feature>
<evidence type="ECO:0000256" key="2">
    <source>
        <dbReference type="ARBA" id="ARBA00002564"/>
    </source>
</evidence>
<dbReference type="Pfam" id="PF20512">
    <property type="entry name" value="PMI_typeI_hel"/>
    <property type="match status" value="1"/>
</dbReference>
<proteinExistence type="inferred from homology"/>
<comment type="pathway">
    <text evidence="3">Nucleotide-sugar biosynthesis; GDP-alpha-D-mannose biosynthesis; alpha-D-mannose 1-phosphate from D-fructose 6-phosphate: step 1/2.</text>
</comment>
<keyword evidence="9 15" id="KW-0413">Isomerase</keyword>
<keyword evidence="16" id="KW-1185">Reference proteome</keyword>
<protein>
    <recommendedName>
        <fullName evidence="6">Mannose-6-phosphate isomerase</fullName>
        <ecNumber evidence="5">5.3.1.8</ecNumber>
    </recommendedName>
    <alternativeName>
        <fullName evidence="10">Phosphohexomutase</fullName>
    </alternativeName>
    <alternativeName>
        <fullName evidence="11">Phosphomannose isomerase</fullName>
    </alternativeName>
</protein>
<dbReference type="GO" id="GO:0005975">
    <property type="term" value="P:carbohydrate metabolic process"/>
    <property type="evidence" value="ECO:0007669"/>
    <property type="project" value="InterPro"/>
</dbReference>
<evidence type="ECO:0000256" key="1">
    <source>
        <dbReference type="ARBA" id="ARBA00000757"/>
    </source>
</evidence>
<comment type="catalytic activity">
    <reaction evidence="1">
        <text>D-mannose 6-phosphate = D-fructose 6-phosphate</text>
        <dbReference type="Rhea" id="RHEA:12356"/>
        <dbReference type="ChEBI" id="CHEBI:58735"/>
        <dbReference type="ChEBI" id="CHEBI:61527"/>
        <dbReference type="EC" id="5.3.1.8"/>
    </reaction>
</comment>
<gene>
    <name evidence="15" type="ORF">WOLCODRAFT_102565</name>
</gene>
<dbReference type="OrthoDB" id="6605218at2759"/>
<comment type="cofactor">
    <cofactor evidence="12">
        <name>Zn(2+)</name>
        <dbReference type="ChEBI" id="CHEBI:29105"/>
    </cofactor>
    <text evidence="12">Binds 1 zinc ion per subunit.</text>
</comment>
<dbReference type="Gene3D" id="1.10.441.10">
    <property type="entry name" value="Phosphomannose Isomerase, domain 2"/>
    <property type="match status" value="1"/>
</dbReference>
<evidence type="ECO:0000256" key="7">
    <source>
        <dbReference type="ARBA" id="ARBA00022723"/>
    </source>
</evidence>